<evidence type="ECO:0000256" key="1">
    <source>
        <dbReference type="ARBA" id="ARBA00005446"/>
    </source>
</evidence>
<dbReference type="SMART" id="SM00487">
    <property type="entry name" value="DEXDc"/>
    <property type="match status" value="1"/>
</dbReference>
<dbReference type="InterPro" id="IPR027417">
    <property type="entry name" value="P-loop_NTPase"/>
</dbReference>
<dbReference type="SMART" id="SM00490">
    <property type="entry name" value="HELICc"/>
    <property type="match status" value="1"/>
</dbReference>
<dbReference type="GO" id="GO:0046872">
    <property type="term" value="F:metal ion binding"/>
    <property type="evidence" value="ECO:0007669"/>
    <property type="project" value="UniProtKB-KW"/>
</dbReference>
<dbReference type="GO" id="GO:0006310">
    <property type="term" value="P:DNA recombination"/>
    <property type="evidence" value="ECO:0007669"/>
    <property type="project" value="InterPro"/>
</dbReference>
<dbReference type="Gene3D" id="3.40.50.300">
    <property type="entry name" value="P-loop containing nucleotide triphosphate hydrolases"/>
    <property type="match status" value="2"/>
</dbReference>
<dbReference type="InterPro" id="IPR014001">
    <property type="entry name" value="Helicase_ATP-bd"/>
</dbReference>
<evidence type="ECO:0000256" key="9">
    <source>
        <dbReference type="ARBA" id="ARBA00034617"/>
    </source>
</evidence>
<dbReference type="InterPro" id="IPR001650">
    <property type="entry name" value="Helicase_C-like"/>
</dbReference>
<evidence type="ECO:0000259" key="15">
    <source>
        <dbReference type="PROSITE" id="PS51194"/>
    </source>
</evidence>
<dbReference type="InterPro" id="IPR004589">
    <property type="entry name" value="DNA_helicase_ATP-dep_RecQ"/>
</dbReference>
<keyword evidence="4" id="KW-0378">Hydrolase</keyword>
<keyword evidence="6 16" id="KW-0067">ATP-binding</keyword>
<dbReference type="GO" id="GO:0043138">
    <property type="term" value="F:3'-5' DNA helicase activity"/>
    <property type="evidence" value="ECO:0007669"/>
    <property type="project" value="UniProtKB-EC"/>
</dbReference>
<protein>
    <recommendedName>
        <fullName evidence="11">ATP-dependent DNA helicase RecQ</fullName>
        <ecNumber evidence="10">5.6.2.4</ecNumber>
    </recommendedName>
    <alternativeName>
        <fullName evidence="12">DNA 3'-5' helicase RecQ</fullName>
    </alternativeName>
</protein>
<evidence type="ECO:0000256" key="7">
    <source>
        <dbReference type="ARBA" id="ARBA00023125"/>
    </source>
</evidence>
<dbReference type="EMBL" id="NMWV01000010">
    <property type="protein sequence ID" value="PLS25167.1"/>
    <property type="molecule type" value="Genomic_DNA"/>
</dbReference>
<feature type="compositionally biased region" description="Basic and acidic residues" evidence="13">
    <location>
        <begin position="445"/>
        <end position="456"/>
    </location>
</feature>
<proteinExistence type="inferred from homology"/>
<evidence type="ECO:0000256" key="5">
    <source>
        <dbReference type="ARBA" id="ARBA00022806"/>
    </source>
</evidence>
<dbReference type="EC" id="5.6.2.4" evidence="10"/>
<feature type="domain" description="Helicase ATP-binding" evidence="14">
    <location>
        <begin position="40"/>
        <end position="209"/>
    </location>
</feature>
<dbReference type="Pfam" id="PF16124">
    <property type="entry name" value="RecQ_Zn_bind"/>
    <property type="match status" value="1"/>
</dbReference>
<evidence type="ECO:0000256" key="13">
    <source>
        <dbReference type="SAM" id="MobiDB-lite"/>
    </source>
</evidence>
<dbReference type="InterPro" id="IPR036390">
    <property type="entry name" value="WH_DNA-bd_sf"/>
</dbReference>
<dbReference type="SUPFAM" id="SSF52540">
    <property type="entry name" value="P-loop containing nucleoside triphosphate hydrolases"/>
    <property type="match status" value="1"/>
</dbReference>
<evidence type="ECO:0000256" key="2">
    <source>
        <dbReference type="ARBA" id="ARBA00022723"/>
    </source>
</evidence>
<evidence type="ECO:0000256" key="11">
    <source>
        <dbReference type="ARBA" id="ARBA00044535"/>
    </source>
</evidence>
<evidence type="ECO:0000313" key="16">
    <source>
        <dbReference type="EMBL" id="PLS25167.1"/>
    </source>
</evidence>
<keyword evidence="7" id="KW-0238">DNA-binding</keyword>
<dbReference type="GO" id="GO:0005737">
    <property type="term" value="C:cytoplasm"/>
    <property type="evidence" value="ECO:0007669"/>
    <property type="project" value="TreeGrafter"/>
</dbReference>
<dbReference type="CDD" id="cd17920">
    <property type="entry name" value="DEXHc_RecQ"/>
    <property type="match status" value="1"/>
</dbReference>
<dbReference type="GO" id="GO:0006260">
    <property type="term" value="P:DNA replication"/>
    <property type="evidence" value="ECO:0007669"/>
    <property type="project" value="InterPro"/>
</dbReference>
<dbReference type="PROSITE" id="PS51194">
    <property type="entry name" value="HELICASE_CTER"/>
    <property type="match status" value="1"/>
</dbReference>
<dbReference type="InterPro" id="IPR011545">
    <property type="entry name" value="DEAD/DEAH_box_helicase_dom"/>
</dbReference>
<keyword evidence="8" id="KW-0413">Isomerase</keyword>
<evidence type="ECO:0000256" key="6">
    <source>
        <dbReference type="ARBA" id="ARBA00022840"/>
    </source>
</evidence>
<dbReference type="PROSITE" id="PS51192">
    <property type="entry name" value="HELICASE_ATP_BIND_1"/>
    <property type="match status" value="1"/>
</dbReference>
<dbReference type="InterPro" id="IPR032284">
    <property type="entry name" value="RecQ_Zn-bd"/>
</dbReference>
<comment type="catalytic activity">
    <reaction evidence="9">
        <text>Couples ATP hydrolysis with the unwinding of duplex DNA by translocating in the 3'-5' direction.</text>
        <dbReference type="EC" id="5.6.2.4"/>
    </reaction>
</comment>
<dbReference type="PANTHER" id="PTHR13710">
    <property type="entry name" value="DNA HELICASE RECQ FAMILY MEMBER"/>
    <property type="match status" value="1"/>
</dbReference>
<feature type="domain" description="Helicase C-terminal" evidence="15">
    <location>
        <begin position="235"/>
        <end position="384"/>
    </location>
</feature>
<evidence type="ECO:0000256" key="10">
    <source>
        <dbReference type="ARBA" id="ARBA00034808"/>
    </source>
</evidence>
<dbReference type="GO" id="GO:0005524">
    <property type="term" value="F:ATP binding"/>
    <property type="evidence" value="ECO:0007669"/>
    <property type="project" value="UniProtKB-KW"/>
</dbReference>
<dbReference type="SUPFAM" id="SSF46785">
    <property type="entry name" value="Winged helix' DNA-binding domain"/>
    <property type="match status" value="1"/>
</dbReference>
<gene>
    <name evidence="16" type="ORF">Tam1G_0733</name>
</gene>
<sequence>MNLERDGMVTDADSDSDFALAALRKFFKFDAFRPGQREVVEAAVAGRDVMTVMPTGGGKSVCYQLPAARIGTFTLVVTPLRALMRDQVQHLDAAGIPAALIDSGLSEGERAGVYARALAGVLRILYVAPERLNAPDFRDFIHRMRVDVLAVDEAHCMLQWGGDFRPSYLNIGGFAASLTPRPVIMALTATASREQADEICRMLGMRDPLRYTGDADRPNLTLHVVHVRPRERRRMIIRWACTHQGSGIIYKESRKGVEELAGMLREEGVDAEAFHAEMRDEDKRRIQDGFLNGSPRVICATSAFGMGVDKPDVRWVLNDGPCKSLEAYWQEAGRAGRDGGESDCVLYWSEGDWKWLRDVTDQAMANAEASGDSERIGAARKNLERLDAMSEYCEETGCLRRLILKPFDSEGVRRGDCGKCSNCLHLRSDYMGNRNSGKGHHRAGGRRDAWSEPTNKEWRTEAAERYRKAQAERRANVGIASPSTGRMASAGGAPHDIGDKTRIVCAYIDAVGRKLGYYVGADLLADALKGVDSRRVRRHGLDQIEGYGALPDMDRPAFIDLFQRMEALQATRFADHNEVRPGALFDMYLKEKNS</sequence>
<dbReference type="NCBIfam" id="TIGR00614">
    <property type="entry name" value="recQ_fam"/>
    <property type="match status" value="1"/>
</dbReference>
<keyword evidence="3" id="KW-0547">Nucleotide-binding</keyword>
<keyword evidence="5" id="KW-0347">Helicase</keyword>
<dbReference type="Pfam" id="PF00271">
    <property type="entry name" value="Helicase_C"/>
    <property type="match status" value="1"/>
</dbReference>
<reference evidence="16 17" key="1">
    <citation type="submission" date="2017-07" db="EMBL/GenBank/DDBJ databases">
        <title>Bifidobacterium novel species.</title>
        <authorList>
            <person name="Lugli G.A."/>
            <person name="Milani C."/>
            <person name="Duranti S."/>
            <person name="Mangifesta M."/>
        </authorList>
    </citation>
    <scope>NUCLEOTIDE SEQUENCE [LARGE SCALE GENOMIC DNA]</scope>
    <source>
        <strain evidence="16 17">45</strain>
    </source>
</reference>
<dbReference type="GO" id="GO:0006281">
    <property type="term" value="P:DNA repair"/>
    <property type="evidence" value="ECO:0007669"/>
    <property type="project" value="InterPro"/>
</dbReference>
<dbReference type="GO" id="GO:0005694">
    <property type="term" value="C:chromosome"/>
    <property type="evidence" value="ECO:0007669"/>
    <property type="project" value="TreeGrafter"/>
</dbReference>
<organism evidence="16 17">
    <name type="scientific">Bifidobacterium imperatoris</name>
    <dbReference type="NCBI Taxonomy" id="2020965"/>
    <lineage>
        <taxon>Bacteria</taxon>
        <taxon>Bacillati</taxon>
        <taxon>Actinomycetota</taxon>
        <taxon>Actinomycetes</taxon>
        <taxon>Bifidobacteriales</taxon>
        <taxon>Bifidobacteriaceae</taxon>
        <taxon>Bifidobacterium</taxon>
    </lineage>
</organism>
<dbReference type="Gene3D" id="1.10.10.10">
    <property type="entry name" value="Winged helix-like DNA-binding domain superfamily/Winged helix DNA-binding domain"/>
    <property type="match status" value="1"/>
</dbReference>
<evidence type="ECO:0000256" key="4">
    <source>
        <dbReference type="ARBA" id="ARBA00022801"/>
    </source>
</evidence>
<dbReference type="GO" id="GO:0003677">
    <property type="term" value="F:DNA binding"/>
    <property type="evidence" value="ECO:0007669"/>
    <property type="project" value="UniProtKB-KW"/>
</dbReference>
<feature type="region of interest" description="Disordered" evidence="13">
    <location>
        <begin position="435"/>
        <end position="456"/>
    </location>
</feature>
<keyword evidence="2" id="KW-0479">Metal-binding</keyword>
<dbReference type="AlphaFoldDB" id="A0A2N5ITA2"/>
<dbReference type="PANTHER" id="PTHR13710:SF105">
    <property type="entry name" value="ATP-DEPENDENT DNA HELICASE Q1"/>
    <property type="match status" value="1"/>
</dbReference>
<dbReference type="Proteomes" id="UP000234855">
    <property type="component" value="Unassembled WGS sequence"/>
</dbReference>
<evidence type="ECO:0000256" key="8">
    <source>
        <dbReference type="ARBA" id="ARBA00023235"/>
    </source>
</evidence>
<dbReference type="InterPro" id="IPR036388">
    <property type="entry name" value="WH-like_DNA-bd_sf"/>
</dbReference>
<evidence type="ECO:0000256" key="3">
    <source>
        <dbReference type="ARBA" id="ARBA00022741"/>
    </source>
</evidence>
<dbReference type="Pfam" id="PF09382">
    <property type="entry name" value="RQC"/>
    <property type="match status" value="1"/>
</dbReference>
<evidence type="ECO:0000259" key="14">
    <source>
        <dbReference type="PROSITE" id="PS51192"/>
    </source>
</evidence>
<accession>A0A2N5ITA2</accession>
<comment type="caution">
    <text evidence="16">The sequence shown here is derived from an EMBL/GenBank/DDBJ whole genome shotgun (WGS) entry which is preliminary data.</text>
</comment>
<dbReference type="Pfam" id="PF00270">
    <property type="entry name" value="DEAD"/>
    <property type="match status" value="1"/>
</dbReference>
<evidence type="ECO:0000313" key="17">
    <source>
        <dbReference type="Proteomes" id="UP000234855"/>
    </source>
</evidence>
<name>A0A2N5ITA2_9BIFI</name>
<dbReference type="GO" id="GO:0009378">
    <property type="term" value="F:four-way junction helicase activity"/>
    <property type="evidence" value="ECO:0007669"/>
    <property type="project" value="TreeGrafter"/>
</dbReference>
<evidence type="ECO:0000256" key="12">
    <source>
        <dbReference type="ARBA" id="ARBA00044550"/>
    </source>
</evidence>
<dbReference type="GO" id="GO:0016787">
    <property type="term" value="F:hydrolase activity"/>
    <property type="evidence" value="ECO:0007669"/>
    <property type="project" value="UniProtKB-KW"/>
</dbReference>
<comment type="similarity">
    <text evidence="1">Belongs to the helicase family. RecQ subfamily.</text>
</comment>
<dbReference type="InterPro" id="IPR018982">
    <property type="entry name" value="RQC_domain"/>
</dbReference>